<sequence>MNRYIHLRDTSNVPGRNDPEYDPLFKVRNMIDFIVPKLQENYNPGQKLSIDEGMIGFKGRVHFRQYMPAKPTKWGIEVWQICEADTAYCCKFQIYTGKKLGGDRQYGLGYDVVWSLSESYHNQNRHLYFDRFFSSVTLTEHLELVNTYVCGTIMSNRKGVPDDVKKAKLKRRGELVQVQKGNLLATAFKDKGQITFLPTSQQPNMNEDLHKPHVNVSYNMYMGGVDKFDQMASYYPVGRPGNKWWRYIMWFVVNLAIVNAWILFQKTENKDPPPKKYYDHLQFRVDVADQLQAGFTCRKYRAGRKSRNDENIPVLGAINHHKLVKIEGRKRVCQQCSKQGRKTPKGRAVETSFMCQFCVMPLCRVGCFTDYQERN</sequence>
<dbReference type="PANTHER" id="PTHR46599">
    <property type="entry name" value="PIGGYBAC TRANSPOSABLE ELEMENT-DERIVED PROTEIN 4"/>
    <property type="match status" value="1"/>
</dbReference>
<reference evidence="2" key="1">
    <citation type="journal article" date="2017" name="Appl. Environ. Microbiol.">
        <title>Molecular characterization of an Endozoicomonas-like organism causing infection in king scallop Pecten maximus L.</title>
        <authorList>
            <person name="Cano I."/>
            <person name="van Aerle R."/>
            <person name="Ross S."/>
            <person name="Verner-Jeffreys D.W."/>
            <person name="Paley R.K."/>
            <person name="Rimmer G."/>
            <person name="Ryder D."/>
            <person name="Hooper P."/>
            <person name="Stone D."/>
            <person name="Feist S.W."/>
        </authorList>
    </citation>
    <scope>NUCLEOTIDE SEQUENCE</scope>
</reference>
<evidence type="ECO:0000259" key="1">
    <source>
        <dbReference type="Pfam" id="PF13843"/>
    </source>
</evidence>
<dbReference type="Pfam" id="PF13843">
    <property type="entry name" value="DDE_Tnp_1_7"/>
    <property type="match status" value="1"/>
</dbReference>
<dbReference type="PANTHER" id="PTHR46599:SF2">
    <property type="entry name" value="PIGGYBAC TRANSPOSABLE ELEMENT-DERIVED PROTEIN 4-LIKE"/>
    <property type="match status" value="1"/>
</dbReference>
<evidence type="ECO:0000313" key="2">
    <source>
        <dbReference type="EMBL" id="PJE77704.1"/>
    </source>
</evidence>
<comment type="caution">
    <text evidence="2">The sequence shown here is derived from an EMBL/GenBank/DDBJ whole genome shotgun (WGS) entry which is preliminary data.</text>
</comment>
<feature type="domain" description="PiggyBac transposable element-derived protein" evidence="1">
    <location>
        <begin position="3"/>
        <end position="261"/>
    </location>
</feature>
<dbReference type="InterPro" id="IPR029526">
    <property type="entry name" value="PGBD"/>
</dbReference>
<dbReference type="AlphaFoldDB" id="A0A2H9T3C8"/>
<dbReference type="EMBL" id="NSIT01000420">
    <property type="protein sequence ID" value="PJE77704.1"/>
    <property type="molecule type" value="Genomic_DNA"/>
</dbReference>
<name>A0A2H9T3C8_9ZZZZ</name>
<gene>
    <name evidence="2" type="ORF">CI610_03368</name>
</gene>
<protein>
    <recommendedName>
        <fullName evidence="1">PiggyBac transposable element-derived protein domain-containing protein</fullName>
    </recommendedName>
</protein>
<organism evidence="2">
    <name type="scientific">invertebrate metagenome</name>
    <dbReference type="NCBI Taxonomy" id="1711999"/>
    <lineage>
        <taxon>unclassified sequences</taxon>
        <taxon>metagenomes</taxon>
        <taxon>organismal metagenomes</taxon>
    </lineage>
</organism>
<accession>A0A2H9T3C8</accession>
<proteinExistence type="predicted"/>